<evidence type="ECO:0000256" key="7">
    <source>
        <dbReference type="ARBA" id="ARBA00023288"/>
    </source>
</evidence>
<evidence type="ECO:0000256" key="3">
    <source>
        <dbReference type="ARBA" id="ARBA00022729"/>
    </source>
</evidence>
<keyword evidence="6" id="KW-0998">Cell outer membrane</keyword>
<protein>
    <submittedName>
        <fullName evidence="8">FimB/Mfa2 family fimbrial subunit</fullName>
    </submittedName>
</protein>
<keyword evidence="7" id="KW-0449">Lipoprotein</keyword>
<name>A0ABV9KVF2_9BACT</name>
<evidence type="ECO:0000256" key="6">
    <source>
        <dbReference type="ARBA" id="ARBA00023237"/>
    </source>
</evidence>
<dbReference type="EMBL" id="JBHSGN010000063">
    <property type="protein sequence ID" value="MFC4673804.1"/>
    <property type="molecule type" value="Genomic_DNA"/>
</dbReference>
<proteinExistence type="inferred from homology"/>
<organism evidence="8 9">
    <name type="scientific">Dysgonomonas termitidis</name>
    <dbReference type="NCBI Taxonomy" id="1516126"/>
    <lineage>
        <taxon>Bacteria</taxon>
        <taxon>Pseudomonadati</taxon>
        <taxon>Bacteroidota</taxon>
        <taxon>Bacteroidia</taxon>
        <taxon>Bacteroidales</taxon>
        <taxon>Dysgonomonadaceae</taxon>
        <taxon>Dysgonomonas</taxon>
    </lineage>
</organism>
<dbReference type="Gene3D" id="2.60.40.2090">
    <property type="match status" value="1"/>
</dbReference>
<keyword evidence="4" id="KW-0472">Membrane</keyword>
<keyword evidence="9" id="KW-1185">Reference proteome</keyword>
<dbReference type="Gene3D" id="2.60.40.2100">
    <property type="match status" value="1"/>
</dbReference>
<sequence>MKLFHLIFVLFAVLMWNGCIDDSANAGCPVEPEDNFILKFRYQGNDPNELFIKKIQKVDVFVFTDDGLFVTVQSADLAALTSFTGITLNLDPGSYQIVCWGNVSDKNHITPLKRSNRLSDALLYNTAARSGIATTNGDSLYFASDNFTLSPSLKTATKAENVIERILNFRSAHITVQVYTKGLVDKNAQGELLPPIIEMTGVPGGYNFAMETAGNPISYLDTSAFQNISGEEFTAITFLTPRFTDNNAIEVIIRKGSDGSILTNINLKNFMLENNITVDNTPEAVIPILVEYKEASIIISVPEWGQTPVDPEL</sequence>
<evidence type="ECO:0000256" key="4">
    <source>
        <dbReference type="ARBA" id="ARBA00023136"/>
    </source>
</evidence>
<dbReference type="Pfam" id="PF08842">
    <property type="entry name" value="Mfa2"/>
    <property type="match status" value="1"/>
</dbReference>
<evidence type="ECO:0000313" key="9">
    <source>
        <dbReference type="Proteomes" id="UP001596023"/>
    </source>
</evidence>
<comment type="similarity">
    <text evidence="2">Belongs to the bacteroidetes fimbrillin superfamily. FimB/Mfa2 family.</text>
</comment>
<gene>
    <name evidence="8" type="ORF">ACFO6W_08885</name>
</gene>
<comment type="caution">
    <text evidence="8">The sequence shown here is derived from an EMBL/GenBank/DDBJ whole genome shotgun (WGS) entry which is preliminary data.</text>
</comment>
<reference evidence="9" key="1">
    <citation type="journal article" date="2019" name="Int. J. Syst. Evol. Microbiol.">
        <title>The Global Catalogue of Microorganisms (GCM) 10K type strain sequencing project: providing services to taxonomists for standard genome sequencing and annotation.</title>
        <authorList>
            <consortium name="The Broad Institute Genomics Platform"/>
            <consortium name="The Broad Institute Genome Sequencing Center for Infectious Disease"/>
            <person name="Wu L."/>
            <person name="Ma J."/>
        </authorList>
    </citation>
    <scope>NUCLEOTIDE SEQUENCE [LARGE SCALE GENOMIC DNA]</scope>
    <source>
        <strain evidence="9">CCUG 66188</strain>
    </source>
</reference>
<dbReference type="InterPro" id="IPR014941">
    <property type="entry name" value="FimB/Mfa2/Mfa3"/>
</dbReference>
<dbReference type="RefSeq" id="WP_379995451.1">
    <property type="nucleotide sequence ID" value="NZ_JBHSGN010000063.1"/>
</dbReference>
<evidence type="ECO:0000256" key="2">
    <source>
        <dbReference type="ARBA" id="ARBA00007248"/>
    </source>
</evidence>
<comment type="subcellular location">
    <subcellularLocation>
        <location evidence="1">Cell outer membrane</location>
    </subcellularLocation>
</comment>
<evidence type="ECO:0000256" key="5">
    <source>
        <dbReference type="ARBA" id="ARBA00023139"/>
    </source>
</evidence>
<keyword evidence="3" id="KW-0732">Signal</keyword>
<evidence type="ECO:0000313" key="8">
    <source>
        <dbReference type="EMBL" id="MFC4673804.1"/>
    </source>
</evidence>
<accession>A0ABV9KVF2</accession>
<dbReference type="Proteomes" id="UP001596023">
    <property type="component" value="Unassembled WGS sequence"/>
</dbReference>
<evidence type="ECO:0000256" key="1">
    <source>
        <dbReference type="ARBA" id="ARBA00004442"/>
    </source>
</evidence>
<keyword evidence="5" id="KW-0564">Palmitate</keyword>